<name>A0A1N6VTX2_9RHOO</name>
<dbReference type="Proteomes" id="UP000186819">
    <property type="component" value="Unassembled WGS sequence"/>
</dbReference>
<evidence type="ECO:0000313" key="1">
    <source>
        <dbReference type="EMBL" id="SIQ81299.1"/>
    </source>
</evidence>
<keyword evidence="2" id="KW-1185">Reference proteome</keyword>
<dbReference type="EMBL" id="FTMD01000007">
    <property type="protein sequence ID" value="SIQ81299.1"/>
    <property type="molecule type" value="Genomic_DNA"/>
</dbReference>
<dbReference type="OrthoDB" id="8576717at2"/>
<accession>A0A1N6VTX2</accession>
<protein>
    <submittedName>
        <fullName evidence="1">Uncharacterized protein</fullName>
    </submittedName>
</protein>
<dbReference type="AlphaFoldDB" id="A0A1N6VTX2"/>
<gene>
    <name evidence="1" type="ORF">SAMN05421829_10718</name>
</gene>
<sequence length="74" mass="7686">MISFSRAELASELVTALQGKAHVSDAHNALYLAAPLRTGKTSLLRNDLSPAPRAAGVAVGYVDFEPMPPAPPAS</sequence>
<dbReference type="RefSeq" id="WP_076602314.1">
    <property type="nucleotide sequence ID" value="NZ_FTMD01000007.1"/>
</dbReference>
<evidence type="ECO:0000313" key="2">
    <source>
        <dbReference type="Proteomes" id="UP000186819"/>
    </source>
</evidence>
<proteinExistence type="predicted"/>
<reference evidence="2" key="1">
    <citation type="submission" date="2017-01" db="EMBL/GenBank/DDBJ databases">
        <authorList>
            <person name="Varghese N."/>
            <person name="Submissions S."/>
        </authorList>
    </citation>
    <scope>NUCLEOTIDE SEQUENCE [LARGE SCALE GENOMIC DNA]</scope>
    <source>
        <strain evidence="2">ATCC 51758</strain>
    </source>
</reference>
<dbReference type="STRING" id="34027.SAMN05421829_10718"/>
<organism evidence="1 2">
    <name type="scientific">Aromatoleum tolulyticum</name>
    <dbReference type="NCBI Taxonomy" id="34027"/>
    <lineage>
        <taxon>Bacteria</taxon>
        <taxon>Pseudomonadati</taxon>
        <taxon>Pseudomonadota</taxon>
        <taxon>Betaproteobacteria</taxon>
        <taxon>Rhodocyclales</taxon>
        <taxon>Rhodocyclaceae</taxon>
        <taxon>Aromatoleum</taxon>
    </lineage>
</organism>